<dbReference type="RefSeq" id="XP_031578675.1">
    <property type="nucleotide sequence ID" value="XM_031724952.1"/>
</dbReference>
<dbReference type="STRING" id="559298.A0A179UPN9"/>
<name>A0A179UPN9_BLAGS</name>
<evidence type="ECO:0000313" key="1">
    <source>
        <dbReference type="EMBL" id="OAT09158.1"/>
    </source>
</evidence>
<accession>A0A179UPN9</accession>
<dbReference type="AlphaFoldDB" id="A0A179UPN9"/>
<proteinExistence type="predicted"/>
<dbReference type="GeneID" id="8504501"/>
<gene>
    <name evidence="1" type="ORF">BDBG_17170</name>
</gene>
<evidence type="ECO:0000313" key="2">
    <source>
        <dbReference type="Proteomes" id="UP000002038"/>
    </source>
</evidence>
<organism evidence="1 2">
    <name type="scientific">Blastomyces gilchristii (strain SLH14081)</name>
    <name type="common">Blastomyces dermatitidis</name>
    <dbReference type="NCBI Taxonomy" id="559298"/>
    <lineage>
        <taxon>Eukaryota</taxon>
        <taxon>Fungi</taxon>
        <taxon>Dikarya</taxon>
        <taxon>Ascomycota</taxon>
        <taxon>Pezizomycotina</taxon>
        <taxon>Eurotiomycetes</taxon>
        <taxon>Eurotiomycetidae</taxon>
        <taxon>Onygenales</taxon>
        <taxon>Ajellomycetaceae</taxon>
        <taxon>Blastomyces</taxon>
    </lineage>
</organism>
<reference evidence="2" key="1">
    <citation type="journal article" date="2015" name="PLoS Genet.">
        <title>The dynamic genome and transcriptome of the human fungal pathogen Blastomyces and close relative Emmonsia.</title>
        <authorList>
            <person name="Munoz J.F."/>
            <person name="Gauthier G.M."/>
            <person name="Desjardins C.A."/>
            <person name="Gallo J.E."/>
            <person name="Holder J."/>
            <person name="Sullivan T.D."/>
            <person name="Marty A.J."/>
            <person name="Carmen J.C."/>
            <person name="Chen Z."/>
            <person name="Ding L."/>
            <person name="Gujja S."/>
            <person name="Magrini V."/>
            <person name="Misas E."/>
            <person name="Mitreva M."/>
            <person name="Priest M."/>
            <person name="Saif S."/>
            <person name="Whiston E.A."/>
            <person name="Young S."/>
            <person name="Zeng Q."/>
            <person name="Goldman W.E."/>
            <person name="Mardis E.R."/>
            <person name="Taylor J.W."/>
            <person name="McEwen J.G."/>
            <person name="Clay O.K."/>
            <person name="Klein B.S."/>
            <person name="Cuomo C.A."/>
        </authorList>
    </citation>
    <scope>NUCLEOTIDE SEQUENCE [LARGE SCALE GENOMIC DNA]</scope>
    <source>
        <strain evidence="2">SLH14081</strain>
    </source>
</reference>
<dbReference type="VEuPathDB" id="FungiDB:BDBG_17170"/>
<protein>
    <submittedName>
        <fullName evidence="1">Uncharacterized protein</fullName>
    </submittedName>
</protein>
<dbReference type="OrthoDB" id="4500237at2759"/>
<sequence length="153" mass="17678">MDSRRTQFRDSIQLWQRNIDVISNSQAEPSPFLKFFYGGWLETYDPFGGEEYRKQMVVDDKAVVHLLFEDTHTLILTLDVTEREELDLTQQTHAAFLRSTPQSCVFPGWPIYKASSEDKATQAANLETPQTFMCFPRLPELQISVLREALTCP</sequence>
<dbReference type="EMBL" id="GG657456">
    <property type="protein sequence ID" value="OAT09158.1"/>
    <property type="molecule type" value="Genomic_DNA"/>
</dbReference>
<dbReference type="Proteomes" id="UP000002038">
    <property type="component" value="Unassembled WGS sequence"/>
</dbReference>
<keyword evidence="2" id="KW-1185">Reference proteome</keyword>
<dbReference type="KEGG" id="bgh:BDBG_17170"/>